<comment type="caution">
    <text evidence="1">The sequence shown here is derived from an EMBL/GenBank/DDBJ whole genome shotgun (WGS) entry which is preliminary data.</text>
</comment>
<gene>
    <name evidence="1" type="ORF">DVH24_003652</name>
</gene>
<reference evidence="1 2" key="1">
    <citation type="submission" date="2018-10" db="EMBL/GenBank/DDBJ databases">
        <title>A high-quality apple genome assembly.</title>
        <authorList>
            <person name="Hu J."/>
        </authorList>
    </citation>
    <scope>NUCLEOTIDE SEQUENCE [LARGE SCALE GENOMIC DNA]</scope>
    <source>
        <strain evidence="2">cv. HFTH1</strain>
        <tissue evidence="1">Young leaf</tissue>
    </source>
</reference>
<organism evidence="1 2">
    <name type="scientific">Malus domestica</name>
    <name type="common">Apple</name>
    <name type="synonym">Pyrus malus</name>
    <dbReference type="NCBI Taxonomy" id="3750"/>
    <lineage>
        <taxon>Eukaryota</taxon>
        <taxon>Viridiplantae</taxon>
        <taxon>Streptophyta</taxon>
        <taxon>Embryophyta</taxon>
        <taxon>Tracheophyta</taxon>
        <taxon>Spermatophyta</taxon>
        <taxon>Magnoliopsida</taxon>
        <taxon>eudicotyledons</taxon>
        <taxon>Gunneridae</taxon>
        <taxon>Pentapetalae</taxon>
        <taxon>rosids</taxon>
        <taxon>fabids</taxon>
        <taxon>Rosales</taxon>
        <taxon>Rosaceae</taxon>
        <taxon>Amygdaloideae</taxon>
        <taxon>Maleae</taxon>
        <taxon>Malus</taxon>
    </lineage>
</organism>
<name>A0A498ILW0_MALDO</name>
<dbReference type="EMBL" id="RDQH01000337">
    <property type="protein sequence ID" value="RXH83154.1"/>
    <property type="molecule type" value="Genomic_DNA"/>
</dbReference>
<evidence type="ECO:0000313" key="2">
    <source>
        <dbReference type="Proteomes" id="UP000290289"/>
    </source>
</evidence>
<evidence type="ECO:0000313" key="1">
    <source>
        <dbReference type="EMBL" id="RXH83154.1"/>
    </source>
</evidence>
<accession>A0A498ILW0</accession>
<proteinExistence type="predicted"/>
<sequence length="70" mass="8585">MKWKSASYVLYDYHKSSHNWTYKTKTYKTPQLEYEITRQRLMSKGVEEDLEETLRRDLDYLNLAEDMTKN</sequence>
<keyword evidence="2" id="KW-1185">Reference proteome</keyword>
<protein>
    <submittedName>
        <fullName evidence="1">Uncharacterized protein</fullName>
    </submittedName>
</protein>
<dbReference type="Proteomes" id="UP000290289">
    <property type="component" value="Chromosome 11"/>
</dbReference>
<dbReference type="AlphaFoldDB" id="A0A498ILW0"/>